<evidence type="ECO:0000313" key="2">
    <source>
        <dbReference type="Proteomes" id="UP000807306"/>
    </source>
</evidence>
<dbReference type="Gene3D" id="3.80.10.10">
    <property type="entry name" value="Ribonuclease Inhibitor"/>
    <property type="match status" value="1"/>
</dbReference>
<accession>A0A9P6EAQ5</accession>
<gene>
    <name evidence="1" type="ORF">CPB83DRAFT_859404</name>
</gene>
<dbReference type="InterPro" id="IPR032675">
    <property type="entry name" value="LRR_dom_sf"/>
</dbReference>
<organism evidence="1 2">
    <name type="scientific">Crepidotus variabilis</name>
    <dbReference type="NCBI Taxonomy" id="179855"/>
    <lineage>
        <taxon>Eukaryota</taxon>
        <taxon>Fungi</taxon>
        <taxon>Dikarya</taxon>
        <taxon>Basidiomycota</taxon>
        <taxon>Agaricomycotina</taxon>
        <taxon>Agaricomycetes</taxon>
        <taxon>Agaricomycetidae</taxon>
        <taxon>Agaricales</taxon>
        <taxon>Agaricineae</taxon>
        <taxon>Crepidotaceae</taxon>
        <taxon>Crepidotus</taxon>
    </lineage>
</organism>
<dbReference type="PANTHER" id="PTHR38926:SF72">
    <property type="entry name" value="IM:7136021-RELATED"/>
    <property type="match status" value="1"/>
</dbReference>
<evidence type="ECO:0008006" key="3">
    <source>
        <dbReference type="Google" id="ProtNLM"/>
    </source>
</evidence>
<evidence type="ECO:0000313" key="1">
    <source>
        <dbReference type="EMBL" id="KAF9525522.1"/>
    </source>
</evidence>
<comment type="caution">
    <text evidence="1">The sequence shown here is derived from an EMBL/GenBank/DDBJ whole genome shotgun (WGS) entry which is preliminary data.</text>
</comment>
<dbReference type="SUPFAM" id="SSF52047">
    <property type="entry name" value="RNI-like"/>
    <property type="match status" value="1"/>
</dbReference>
<reference evidence="1" key="1">
    <citation type="submission" date="2020-11" db="EMBL/GenBank/DDBJ databases">
        <authorList>
            <consortium name="DOE Joint Genome Institute"/>
            <person name="Ahrendt S."/>
            <person name="Riley R."/>
            <person name="Andreopoulos W."/>
            <person name="Labutti K."/>
            <person name="Pangilinan J."/>
            <person name="Ruiz-Duenas F.J."/>
            <person name="Barrasa J.M."/>
            <person name="Sanchez-Garcia M."/>
            <person name="Camarero S."/>
            <person name="Miyauchi S."/>
            <person name="Serrano A."/>
            <person name="Linde D."/>
            <person name="Babiker R."/>
            <person name="Drula E."/>
            <person name="Ayuso-Fernandez I."/>
            <person name="Pacheco R."/>
            <person name="Padilla G."/>
            <person name="Ferreira P."/>
            <person name="Barriuso J."/>
            <person name="Kellner H."/>
            <person name="Castanera R."/>
            <person name="Alfaro M."/>
            <person name="Ramirez L."/>
            <person name="Pisabarro A.G."/>
            <person name="Kuo A."/>
            <person name="Tritt A."/>
            <person name="Lipzen A."/>
            <person name="He G."/>
            <person name="Yan M."/>
            <person name="Ng V."/>
            <person name="Cullen D."/>
            <person name="Martin F."/>
            <person name="Rosso M.-N."/>
            <person name="Henrissat B."/>
            <person name="Hibbett D."/>
            <person name="Martinez A.T."/>
            <person name="Grigoriev I.V."/>
        </authorList>
    </citation>
    <scope>NUCLEOTIDE SEQUENCE</scope>
    <source>
        <strain evidence="1">CBS 506.95</strain>
    </source>
</reference>
<name>A0A9P6EAQ5_9AGAR</name>
<sequence>MGQIHLIDEDSDFASRTGTDYIPNDEETLEIRSILLKQQEKFGKLEADLVAVKAVYDGLLAQRSLLVNSIEGYKELISLPRRGQVPDDIFREIFLLCLPTEHDALMHQWETPMVFTQVCASWRNIALSTPALWSSIHIPVPPSTALISPYELPSPYYTYRSVASTVKRAELRIYAVQDWLDRTAGCPLSISLADSDAEASVGYAPRLIETILPFAGRLRSFSVSTTKRRMAQLGQVDVSDVPWLQELRIDSQKMASSEWASNAEGHPELSSTFWRNLKLFAAPSLRKLHLGHLDEDVARLLVTWSNLTSLHLNFNDTPTPLPQILKLLKRCTNLIEFYVSAAPSPLSYEEELLQDTAEESTEPMVLLCLRRFSVRHASPAPYPHVFDSLEFPALQELEYFISSRLVNPLRRFLHRHGHSLRKLHTDPDLYSEGGLVSCLKLCPNLQELVLRPSPVVRLMRNHSPRPSGQSLDGTNEFLKMLSQPDGDGDYLCPKLDSFVMACTARYTDDGIARFIKKKQAEDFGLSRLRLFACAFSRGQNLNVWGKLEQMEKEGLDLQLRYPTVLKNTSPGRSEQQWAREGVSTFIDSSFETGLISVLPSIAHT</sequence>
<protein>
    <recommendedName>
        <fullName evidence="3">F-box domain-containing protein</fullName>
    </recommendedName>
</protein>
<dbReference type="EMBL" id="MU157883">
    <property type="protein sequence ID" value="KAF9525522.1"/>
    <property type="molecule type" value="Genomic_DNA"/>
</dbReference>
<dbReference type="Proteomes" id="UP000807306">
    <property type="component" value="Unassembled WGS sequence"/>
</dbReference>
<dbReference type="OrthoDB" id="3365698at2759"/>
<proteinExistence type="predicted"/>
<dbReference type="AlphaFoldDB" id="A0A9P6EAQ5"/>
<keyword evidence="2" id="KW-1185">Reference proteome</keyword>
<dbReference type="PANTHER" id="PTHR38926">
    <property type="entry name" value="F-BOX DOMAIN CONTAINING PROTEIN, EXPRESSED"/>
    <property type="match status" value="1"/>
</dbReference>